<organism evidence="2 3">
    <name type="scientific">Propioniciclava flava</name>
    <dbReference type="NCBI Taxonomy" id="2072026"/>
    <lineage>
        <taxon>Bacteria</taxon>
        <taxon>Bacillati</taxon>
        <taxon>Actinomycetota</taxon>
        <taxon>Actinomycetes</taxon>
        <taxon>Propionibacteriales</taxon>
        <taxon>Propionibacteriaceae</taxon>
        <taxon>Propioniciclava</taxon>
    </lineage>
</organism>
<evidence type="ECO:0000313" key="3">
    <source>
        <dbReference type="Proteomes" id="UP000290624"/>
    </source>
</evidence>
<keyword evidence="1" id="KW-0812">Transmembrane</keyword>
<evidence type="ECO:0000313" key="2">
    <source>
        <dbReference type="EMBL" id="RXW31524.1"/>
    </source>
</evidence>
<protein>
    <submittedName>
        <fullName evidence="2">Uncharacterized protein</fullName>
    </submittedName>
</protein>
<dbReference type="Proteomes" id="UP000290624">
    <property type="component" value="Unassembled WGS sequence"/>
</dbReference>
<keyword evidence="3" id="KW-1185">Reference proteome</keyword>
<dbReference type="InterPro" id="IPR043733">
    <property type="entry name" value="DUF5677"/>
</dbReference>
<accession>A0A4Q2EGN4</accession>
<keyword evidence="1" id="KW-0472">Membrane</keyword>
<proteinExistence type="predicted"/>
<dbReference type="RefSeq" id="WP_129459409.1">
    <property type="nucleotide sequence ID" value="NZ_PPCV01000008.1"/>
</dbReference>
<dbReference type="OrthoDB" id="5181220at2"/>
<dbReference type="Pfam" id="PF18928">
    <property type="entry name" value="DUF5677"/>
    <property type="match status" value="1"/>
</dbReference>
<name>A0A4Q2EGN4_9ACTN</name>
<reference evidence="2 3" key="1">
    <citation type="submission" date="2018-01" db="EMBL/GenBank/DDBJ databases">
        <title>Lactibacter flavus gen. nov., sp. nov., a novel bacterium of the family Propionibacteriaceae isolated from raw milk and dairy products.</title>
        <authorList>
            <person name="Wenning M."/>
            <person name="Breitenwieser F."/>
            <person name="Huptas C."/>
            <person name="von Neubeck M."/>
            <person name="Busse H.-J."/>
            <person name="Scherer S."/>
        </authorList>
    </citation>
    <scope>NUCLEOTIDE SEQUENCE [LARGE SCALE GENOMIC DNA]</scope>
    <source>
        <strain evidence="2 3">VG341</strain>
    </source>
</reference>
<gene>
    <name evidence="2" type="ORF">C1706_11665</name>
</gene>
<dbReference type="EMBL" id="PPCV01000008">
    <property type="protein sequence ID" value="RXW31524.1"/>
    <property type="molecule type" value="Genomic_DNA"/>
</dbReference>
<keyword evidence="1" id="KW-1133">Transmembrane helix</keyword>
<evidence type="ECO:0000256" key="1">
    <source>
        <dbReference type="SAM" id="Phobius"/>
    </source>
</evidence>
<feature type="transmembrane region" description="Helical" evidence="1">
    <location>
        <begin position="206"/>
        <end position="225"/>
    </location>
</feature>
<comment type="caution">
    <text evidence="2">The sequence shown here is derived from an EMBL/GenBank/DDBJ whole genome shotgun (WGS) entry which is preliminary data.</text>
</comment>
<sequence>MDEYAQLAKAFDELLAGWDEFVETSHISWRASGARKGRDRSPAQTAIVVGLVTHVHETARLLRPAMPAGLTIVHMPLVRSIYESTLTAVWADEVADGAEAIMKEDGRQRRALQRAWEGIESFKDGGTIPYTEWADVETPSATQARNFEQLAGEVALDGAYAYFRVLSNLSHVSIMTVDEYVEEIDSNHSEASFRFIARPEPMGGTAWSSLVAYCLVWSGMVANYYDETRSRRNELRHIARELGINAELPVNARAIAKRRRADAQKTLAKR</sequence>
<dbReference type="AlphaFoldDB" id="A0A4Q2EGN4"/>